<evidence type="ECO:0000259" key="10">
    <source>
        <dbReference type="PROSITE" id="PS50850"/>
    </source>
</evidence>
<proteinExistence type="predicted"/>
<feature type="transmembrane region" description="Helical" evidence="9">
    <location>
        <begin position="12"/>
        <end position="38"/>
    </location>
</feature>
<feature type="transmembrane region" description="Helical" evidence="9">
    <location>
        <begin position="409"/>
        <end position="427"/>
    </location>
</feature>
<dbReference type="GeneID" id="91282732"/>
<feature type="region of interest" description="Disordered" evidence="8">
    <location>
        <begin position="475"/>
        <end position="508"/>
    </location>
</feature>
<dbReference type="GO" id="GO:0022857">
    <property type="term" value="F:transmembrane transporter activity"/>
    <property type="evidence" value="ECO:0007669"/>
    <property type="project" value="InterPro"/>
</dbReference>
<protein>
    <submittedName>
        <fullName evidence="11">MFS-type transporter EfpA</fullName>
    </submittedName>
</protein>
<dbReference type="InterPro" id="IPR004638">
    <property type="entry name" value="EmrB-like"/>
</dbReference>
<feature type="transmembrane region" description="Helical" evidence="9">
    <location>
        <begin position="310"/>
        <end position="330"/>
    </location>
</feature>
<dbReference type="RefSeq" id="WP_120051423.1">
    <property type="nucleotide sequence ID" value="NZ_CP032427.1"/>
</dbReference>
<dbReference type="KEGG" id="sge:DWG14_03817"/>
<evidence type="ECO:0000256" key="5">
    <source>
        <dbReference type="ARBA" id="ARBA00022989"/>
    </source>
</evidence>
<feature type="transmembrane region" description="Helical" evidence="9">
    <location>
        <begin position="234"/>
        <end position="250"/>
    </location>
</feature>
<sequence>MTRPAAPPRTPRGLALTILCAMQLMIILDGTIVTVALPTIQEGLGFSQSGLSWVVNSYLIAFAGLLLLSGRLGDLIGTKKVFLSGLVTFTVASLVCGVANSPEMLIAGRFLQGVGAALASAVVLGMIVGLFPEPNEQAKAMGIYSFVSAGGGALGLIAGGVITDTFGWHWVFLINLPIGALTLVSALKLLGEQPGLGLKAGADAVGAVLVTAGLSLGVFTISQVSEDKFSAGELSLYGAISVALLGAFVWRQATAKRPLLALRIFRSKEIVGANIAVVLVFSAGFGFQFLNALYLQRVLGFDSMQTGLAFLPAPLVIGTMSLFFTAKLVARHGTRPVLLTGLLFLGVGLLWLSLAPVDGTYWVDVAPTLIVQGFGMGLTVPSVIMRAMSGAKPEDAGLASGLNNTAQQAGAAVGLAVLATVATAHSNSLLGEGHPEVQALRDGYSLAFVWAAGFVFVAWLVTFFALRDAKQPKAEQAEPTATQAEPTAAQAEPTAAQAEPTAAQADAQVTDVTPHAAPTVGHV</sequence>
<dbReference type="PANTHER" id="PTHR42718:SF46">
    <property type="entry name" value="BLR6921 PROTEIN"/>
    <property type="match status" value="1"/>
</dbReference>
<dbReference type="PANTHER" id="PTHR42718">
    <property type="entry name" value="MAJOR FACILITATOR SUPERFAMILY MULTIDRUG TRANSPORTER MFSC"/>
    <property type="match status" value="1"/>
</dbReference>
<dbReference type="CDD" id="cd17321">
    <property type="entry name" value="MFS_MMR_MDR_like"/>
    <property type="match status" value="1"/>
</dbReference>
<feature type="transmembrane region" description="Helical" evidence="9">
    <location>
        <begin position="168"/>
        <end position="190"/>
    </location>
</feature>
<feature type="transmembrane region" description="Helical" evidence="9">
    <location>
        <begin position="50"/>
        <end position="69"/>
    </location>
</feature>
<feature type="transmembrane region" description="Helical" evidence="9">
    <location>
        <begin position="369"/>
        <end position="388"/>
    </location>
</feature>
<evidence type="ECO:0000313" key="11">
    <source>
        <dbReference type="EMBL" id="AYC39577.1"/>
    </source>
</evidence>
<feature type="transmembrane region" description="Helical" evidence="9">
    <location>
        <begin position="271"/>
        <end position="290"/>
    </location>
</feature>
<dbReference type="EMBL" id="CP032427">
    <property type="protein sequence ID" value="AYC39577.1"/>
    <property type="molecule type" value="Genomic_DNA"/>
</dbReference>
<reference evidence="11 12" key="1">
    <citation type="submission" date="2018-09" db="EMBL/GenBank/DDBJ databases">
        <title>Production of Trimethoprim by Streptomyces sp. 3E-1.</title>
        <authorList>
            <person name="Kang H.J."/>
            <person name="Kim S.B."/>
        </authorList>
    </citation>
    <scope>NUCLEOTIDE SEQUENCE [LARGE SCALE GENOMIC DNA]</scope>
    <source>
        <strain evidence="11 12">3E-1</strain>
    </source>
</reference>
<name>A0AAI8PNZ8_9ACTN</name>
<dbReference type="GO" id="GO:0046677">
    <property type="term" value="P:response to antibiotic"/>
    <property type="evidence" value="ECO:0007669"/>
    <property type="project" value="UniProtKB-KW"/>
</dbReference>
<dbReference type="PROSITE" id="PS50850">
    <property type="entry name" value="MFS"/>
    <property type="match status" value="1"/>
</dbReference>
<evidence type="ECO:0000256" key="9">
    <source>
        <dbReference type="SAM" id="Phobius"/>
    </source>
</evidence>
<dbReference type="GO" id="GO:0005886">
    <property type="term" value="C:plasma membrane"/>
    <property type="evidence" value="ECO:0007669"/>
    <property type="project" value="UniProtKB-SubCell"/>
</dbReference>
<dbReference type="Proteomes" id="UP000265765">
    <property type="component" value="Chromosome"/>
</dbReference>
<keyword evidence="6 9" id="KW-0472">Membrane</keyword>
<accession>A0AAI8PNZ8</accession>
<dbReference type="PRINTS" id="PR01036">
    <property type="entry name" value="TCRTETB"/>
</dbReference>
<dbReference type="AlphaFoldDB" id="A0AAI8PNZ8"/>
<evidence type="ECO:0000256" key="8">
    <source>
        <dbReference type="SAM" id="MobiDB-lite"/>
    </source>
</evidence>
<keyword evidence="7" id="KW-0046">Antibiotic resistance</keyword>
<keyword evidence="2" id="KW-0813">Transport</keyword>
<organism evidence="11 12">
    <name type="scientific">Streptomyces griseorubiginosus</name>
    <dbReference type="NCBI Taxonomy" id="67304"/>
    <lineage>
        <taxon>Bacteria</taxon>
        <taxon>Bacillati</taxon>
        <taxon>Actinomycetota</taxon>
        <taxon>Actinomycetes</taxon>
        <taxon>Kitasatosporales</taxon>
        <taxon>Streptomycetaceae</taxon>
        <taxon>Streptomyces</taxon>
    </lineage>
</organism>
<evidence type="ECO:0000256" key="4">
    <source>
        <dbReference type="ARBA" id="ARBA00022692"/>
    </source>
</evidence>
<evidence type="ECO:0000256" key="1">
    <source>
        <dbReference type="ARBA" id="ARBA00004651"/>
    </source>
</evidence>
<gene>
    <name evidence="11" type="primary">efpA_4</name>
    <name evidence="11" type="ORF">DWG14_03817</name>
</gene>
<feature type="compositionally biased region" description="Low complexity" evidence="8">
    <location>
        <begin position="477"/>
        <end position="505"/>
    </location>
</feature>
<evidence type="ECO:0000313" key="12">
    <source>
        <dbReference type="Proteomes" id="UP000265765"/>
    </source>
</evidence>
<evidence type="ECO:0000256" key="7">
    <source>
        <dbReference type="ARBA" id="ARBA00023251"/>
    </source>
</evidence>
<feature type="transmembrane region" description="Helical" evidence="9">
    <location>
        <begin position="143"/>
        <end position="162"/>
    </location>
</feature>
<keyword evidence="3" id="KW-1003">Cell membrane</keyword>
<dbReference type="Gene3D" id="1.20.1720.10">
    <property type="entry name" value="Multidrug resistance protein D"/>
    <property type="match status" value="1"/>
</dbReference>
<feature type="transmembrane region" description="Helical" evidence="9">
    <location>
        <begin position="106"/>
        <end position="131"/>
    </location>
</feature>
<feature type="domain" description="Major facilitator superfamily (MFS) profile" evidence="10">
    <location>
        <begin position="15"/>
        <end position="470"/>
    </location>
</feature>
<evidence type="ECO:0000256" key="6">
    <source>
        <dbReference type="ARBA" id="ARBA00023136"/>
    </source>
</evidence>
<dbReference type="InterPro" id="IPR020846">
    <property type="entry name" value="MFS_dom"/>
</dbReference>
<feature type="transmembrane region" description="Helical" evidence="9">
    <location>
        <begin position="447"/>
        <end position="466"/>
    </location>
</feature>
<feature type="transmembrane region" description="Helical" evidence="9">
    <location>
        <begin position="202"/>
        <end position="222"/>
    </location>
</feature>
<evidence type="ECO:0000256" key="3">
    <source>
        <dbReference type="ARBA" id="ARBA00022475"/>
    </source>
</evidence>
<comment type="subcellular location">
    <subcellularLocation>
        <location evidence="1">Cell membrane</location>
        <topology evidence="1">Multi-pass membrane protein</topology>
    </subcellularLocation>
</comment>
<evidence type="ECO:0000256" key="2">
    <source>
        <dbReference type="ARBA" id="ARBA00022448"/>
    </source>
</evidence>
<keyword evidence="4 9" id="KW-0812">Transmembrane</keyword>
<keyword evidence="5 9" id="KW-1133">Transmembrane helix</keyword>
<feature type="transmembrane region" description="Helical" evidence="9">
    <location>
        <begin position="81"/>
        <end position="100"/>
    </location>
</feature>
<dbReference type="InterPro" id="IPR011701">
    <property type="entry name" value="MFS"/>
</dbReference>
<dbReference type="NCBIfam" id="TIGR00711">
    <property type="entry name" value="efflux_EmrB"/>
    <property type="match status" value="1"/>
</dbReference>
<feature type="transmembrane region" description="Helical" evidence="9">
    <location>
        <begin position="337"/>
        <end position="357"/>
    </location>
</feature>
<dbReference type="InterPro" id="IPR036259">
    <property type="entry name" value="MFS_trans_sf"/>
</dbReference>
<dbReference type="Gene3D" id="1.20.1250.20">
    <property type="entry name" value="MFS general substrate transporter like domains"/>
    <property type="match status" value="1"/>
</dbReference>
<dbReference type="Pfam" id="PF07690">
    <property type="entry name" value="MFS_1"/>
    <property type="match status" value="1"/>
</dbReference>
<dbReference type="SUPFAM" id="SSF103473">
    <property type="entry name" value="MFS general substrate transporter"/>
    <property type="match status" value="1"/>
</dbReference>